<dbReference type="GO" id="GO:0016235">
    <property type="term" value="C:aggresome"/>
    <property type="evidence" value="ECO:0007669"/>
    <property type="project" value="TreeGrafter"/>
</dbReference>
<dbReference type="CDD" id="cd04369">
    <property type="entry name" value="Bromodomain"/>
    <property type="match status" value="1"/>
</dbReference>
<keyword evidence="11" id="KW-1185">Reference proteome</keyword>
<keyword evidence="3" id="KW-0862">Zinc</keyword>
<dbReference type="PROSITE" id="PS50135">
    <property type="entry name" value="ZF_ZZ_2"/>
    <property type="match status" value="1"/>
</dbReference>
<dbReference type="AlphaFoldDB" id="A0A2R5G505"/>
<evidence type="ECO:0000259" key="9">
    <source>
        <dbReference type="PROSITE" id="PS50135"/>
    </source>
</evidence>
<feature type="compositionally biased region" description="Polar residues" evidence="7">
    <location>
        <begin position="134"/>
        <end position="147"/>
    </location>
</feature>
<organism evidence="10 11">
    <name type="scientific">Hondaea fermentalgiana</name>
    <dbReference type="NCBI Taxonomy" id="2315210"/>
    <lineage>
        <taxon>Eukaryota</taxon>
        <taxon>Sar</taxon>
        <taxon>Stramenopiles</taxon>
        <taxon>Bigyra</taxon>
        <taxon>Labyrinthulomycetes</taxon>
        <taxon>Thraustochytrida</taxon>
        <taxon>Thraustochytriidae</taxon>
        <taxon>Hondaea</taxon>
    </lineage>
</organism>
<feature type="region of interest" description="Disordered" evidence="7">
    <location>
        <begin position="118"/>
        <end position="151"/>
    </location>
</feature>
<proteinExistence type="predicted"/>
<dbReference type="PROSITE" id="PS01357">
    <property type="entry name" value="ZF_ZZ_1"/>
    <property type="match status" value="1"/>
</dbReference>
<keyword evidence="1" id="KW-0479">Metal-binding</keyword>
<dbReference type="SMART" id="SM00291">
    <property type="entry name" value="ZnF_ZZ"/>
    <property type="match status" value="1"/>
</dbReference>
<dbReference type="SUPFAM" id="SSF47370">
    <property type="entry name" value="Bromodomain"/>
    <property type="match status" value="1"/>
</dbReference>
<dbReference type="InterPro" id="IPR043145">
    <property type="entry name" value="Znf_ZZ_sf"/>
</dbReference>
<dbReference type="InterPro" id="IPR001487">
    <property type="entry name" value="Bromodomain"/>
</dbReference>
<dbReference type="GO" id="GO:0000423">
    <property type="term" value="P:mitophagy"/>
    <property type="evidence" value="ECO:0007669"/>
    <property type="project" value="TreeGrafter"/>
</dbReference>
<comment type="caution">
    <text evidence="10">The sequence shown here is derived from an EMBL/GenBank/DDBJ whole genome shotgun (WGS) entry which is preliminary data.</text>
</comment>
<keyword evidence="2 6" id="KW-0863">Zinc-finger</keyword>
<evidence type="ECO:0000256" key="1">
    <source>
        <dbReference type="ARBA" id="ARBA00022723"/>
    </source>
</evidence>
<dbReference type="Pfam" id="PF00439">
    <property type="entry name" value="Bromodomain"/>
    <property type="match status" value="1"/>
</dbReference>
<feature type="compositionally biased region" description="Low complexity" evidence="7">
    <location>
        <begin position="1"/>
        <end position="20"/>
    </location>
</feature>
<evidence type="ECO:0000256" key="4">
    <source>
        <dbReference type="ARBA" id="ARBA00023117"/>
    </source>
</evidence>
<gene>
    <name evidence="10" type="ORF">FCC1311_023322</name>
</gene>
<dbReference type="InterPro" id="IPR000433">
    <property type="entry name" value="Znf_ZZ"/>
</dbReference>
<feature type="region of interest" description="Disordered" evidence="7">
    <location>
        <begin position="1"/>
        <end position="22"/>
    </location>
</feature>
<dbReference type="Pfam" id="PF00569">
    <property type="entry name" value="ZZ"/>
    <property type="match status" value="1"/>
</dbReference>
<dbReference type="EMBL" id="BEYU01000019">
    <property type="protein sequence ID" value="GBG26112.1"/>
    <property type="molecule type" value="Genomic_DNA"/>
</dbReference>
<feature type="domain" description="ZZ-type" evidence="9">
    <location>
        <begin position="61"/>
        <end position="115"/>
    </location>
</feature>
<feature type="domain" description="Bromo" evidence="8">
    <location>
        <begin position="264"/>
        <end position="339"/>
    </location>
</feature>
<evidence type="ECO:0000256" key="3">
    <source>
        <dbReference type="ARBA" id="ARBA00022833"/>
    </source>
</evidence>
<dbReference type="PRINTS" id="PR00503">
    <property type="entry name" value="BROMODOMAIN"/>
</dbReference>
<dbReference type="GO" id="GO:0044753">
    <property type="term" value="C:amphisome"/>
    <property type="evidence" value="ECO:0007669"/>
    <property type="project" value="TreeGrafter"/>
</dbReference>
<evidence type="ECO:0000256" key="5">
    <source>
        <dbReference type="PROSITE-ProRule" id="PRU00035"/>
    </source>
</evidence>
<dbReference type="CDD" id="cd02249">
    <property type="entry name" value="ZZ"/>
    <property type="match status" value="1"/>
</dbReference>
<dbReference type="PROSITE" id="PS50014">
    <property type="entry name" value="BROMODOMAIN_2"/>
    <property type="match status" value="1"/>
</dbReference>
<feature type="region of interest" description="Disordered" evidence="7">
    <location>
        <begin position="396"/>
        <end position="490"/>
    </location>
</feature>
<dbReference type="InterPro" id="IPR036427">
    <property type="entry name" value="Bromodomain-like_sf"/>
</dbReference>
<evidence type="ECO:0000256" key="2">
    <source>
        <dbReference type="ARBA" id="ARBA00022771"/>
    </source>
</evidence>
<dbReference type="GO" id="GO:0008270">
    <property type="term" value="F:zinc ion binding"/>
    <property type="evidence" value="ECO:0007669"/>
    <property type="project" value="UniProtKB-KW"/>
</dbReference>
<dbReference type="Proteomes" id="UP000241890">
    <property type="component" value="Unassembled WGS sequence"/>
</dbReference>
<dbReference type="Gene3D" id="1.20.920.10">
    <property type="entry name" value="Bromodomain-like"/>
    <property type="match status" value="1"/>
</dbReference>
<feature type="compositionally biased region" description="Low complexity" evidence="7">
    <location>
        <begin position="417"/>
        <end position="426"/>
    </location>
</feature>
<dbReference type="InterPro" id="IPR052260">
    <property type="entry name" value="Autophagy_Rcpt_SigReg"/>
</dbReference>
<dbReference type="InParanoid" id="A0A2R5G505"/>
<dbReference type="GO" id="GO:0035973">
    <property type="term" value="P:aggrephagy"/>
    <property type="evidence" value="ECO:0007669"/>
    <property type="project" value="TreeGrafter"/>
</dbReference>
<evidence type="ECO:0000313" key="11">
    <source>
        <dbReference type="Proteomes" id="UP000241890"/>
    </source>
</evidence>
<dbReference type="PANTHER" id="PTHR15090:SF0">
    <property type="entry name" value="SEQUESTOSOME-1"/>
    <property type="match status" value="1"/>
</dbReference>
<dbReference type="GO" id="GO:0070530">
    <property type="term" value="F:K63-linked polyubiquitin modification-dependent protein binding"/>
    <property type="evidence" value="ECO:0007669"/>
    <property type="project" value="TreeGrafter"/>
</dbReference>
<evidence type="ECO:0000259" key="8">
    <source>
        <dbReference type="PROSITE" id="PS50014"/>
    </source>
</evidence>
<evidence type="ECO:0000256" key="7">
    <source>
        <dbReference type="SAM" id="MobiDB-lite"/>
    </source>
</evidence>
<dbReference type="GO" id="GO:0007032">
    <property type="term" value="P:endosome organization"/>
    <property type="evidence" value="ECO:0007669"/>
    <property type="project" value="TreeGrafter"/>
</dbReference>
<reference evidence="10 11" key="1">
    <citation type="submission" date="2017-12" db="EMBL/GenBank/DDBJ databases">
        <title>Sequencing, de novo assembly and annotation of complete genome of a new Thraustochytrid species, strain FCC1311.</title>
        <authorList>
            <person name="Sedici K."/>
            <person name="Godart F."/>
            <person name="Aiese Cigliano R."/>
            <person name="Sanseverino W."/>
            <person name="Barakat M."/>
            <person name="Ortet P."/>
            <person name="Marechal E."/>
            <person name="Cagnac O."/>
            <person name="Amato A."/>
        </authorList>
    </citation>
    <scope>NUCLEOTIDE SEQUENCE [LARGE SCALE GENOMIC DNA]</scope>
</reference>
<accession>A0A2R5G505</accession>
<evidence type="ECO:0000256" key="6">
    <source>
        <dbReference type="PROSITE-ProRule" id="PRU00228"/>
    </source>
</evidence>
<sequence>MSATAATSSSSTTAAATATAGEQLDSLESPIADASTVLTSRNGEETRVTATSSLLSKRPNFAAYKCDVCDKYPIRGYRWECSDCEDFDMCNACQKQKKGNHSKNHVLVRFKVAPAAKTTKWRPSETQKEGPALSQRTLSRMQSTEGSKSAAALRSEVTRLKIPLPVKKVGSRKGELAMRLFETGVDTYEATTEILELEDGVPLSVERLFMMNALVQADLVRVSTLDALEDPADKRPSPPFKAAEVASVLCGMVGQFVHRDKHQFAWFSEPVSKDVPRYHEVVKEPMDLGTLLKSLESRVKRPSALEAQGPHALFAEVLHGLNLVWENATLFNPAQHPVHEEALRFRWMLSVVLVNACILWPALFDKYCGPGTSFPVKHVSYDDVKPKPVPRLISSSSSFTGSLAPDSTPLPAPPALGKPAAPAAPKSLDRPTLERVTSVGSTSASVGMKRLASPHTVQRTPDSVKREPSRTSQESASDVGPREPKSARAAASIIARQKRVLRSMRDEVKFLHERIDHVEAVLRPFTVSSDAA</sequence>
<dbReference type="GO" id="GO:0005080">
    <property type="term" value="F:protein kinase C binding"/>
    <property type="evidence" value="ECO:0007669"/>
    <property type="project" value="TreeGrafter"/>
</dbReference>
<evidence type="ECO:0000313" key="10">
    <source>
        <dbReference type="EMBL" id="GBG26112.1"/>
    </source>
</evidence>
<dbReference type="Gene3D" id="3.30.60.90">
    <property type="match status" value="1"/>
</dbReference>
<feature type="compositionally biased region" description="Low complexity" evidence="7">
    <location>
        <begin position="436"/>
        <end position="447"/>
    </location>
</feature>
<name>A0A2R5G505_9STRA</name>
<keyword evidence="4 5" id="KW-0103">Bromodomain</keyword>
<dbReference type="OrthoDB" id="21449at2759"/>
<dbReference type="PANTHER" id="PTHR15090">
    <property type="entry name" value="SEQUESTOSOME 1-RELATED"/>
    <property type="match status" value="1"/>
</dbReference>
<protein>
    <submittedName>
        <fullName evidence="10">Bromodomain-containing protein bet-1</fullName>
    </submittedName>
</protein>
<dbReference type="SUPFAM" id="SSF57850">
    <property type="entry name" value="RING/U-box"/>
    <property type="match status" value="1"/>
</dbReference>